<evidence type="ECO:0000256" key="11">
    <source>
        <dbReference type="PIRNR" id="PIRNR016478"/>
    </source>
</evidence>
<comment type="function">
    <text evidence="11">The coatomer is a cytosolic protein complex that binds to dilysine motifs and reversibly associates with Golgi non-clathrin-coated vesicles, which further mediate biosynthetic protein transport from the ER, via the Golgi up to the trans Golgi network. The coatomer complex is required for budding from Golgi membranes, and is essential for the retrograde Golgi-to-ER transport of dilysine-tagged proteins.</text>
</comment>
<keyword evidence="8 11" id="KW-0333">Golgi apparatus</keyword>
<dbReference type="PANTHER" id="PTHR10805:SF0">
    <property type="entry name" value="COATOMER SUBUNIT EPSILON"/>
    <property type="match status" value="1"/>
</dbReference>
<dbReference type="Pfam" id="PF04733">
    <property type="entry name" value="Coatomer_E"/>
    <property type="match status" value="1"/>
</dbReference>
<dbReference type="SUPFAM" id="SSF48452">
    <property type="entry name" value="TPR-like"/>
    <property type="match status" value="1"/>
</dbReference>
<dbReference type="GO" id="GO:0015031">
    <property type="term" value="P:protein transport"/>
    <property type="evidence" value="ECO:0007669"/>
    <property type="project" value="UniProtKB-UniRule"/>
</dbReference>
<organism evidence="12 13">
    <name type="scientific">Physocladia obscura</name>
    <dbReference type="NCBI Taxonomy" id="109957"/>
    <lineage>
        <taxon>Eukaryota</taxon>
        <taxon>Fungi</taxon>
        <taxon>Fungi incertae sedis</taxon>
        <taxon>Chytridiomycota</taxon>
        <taxon>Chytridiomycota incertae sedis</taxon>
        <taxon>Chytridiomycetes</taxon>
        <taxon>Chytridiales</taxon>
        <taxon>Chytriomycetaceae</taxon>
        <taxon>Physocladia</taxon>
    </lineage>
</organism>
<dbReference type="GO" id="GO:0006891">
    <property type="term" value="P:intra-Golgi vesicle-mediated transport"/>
    <property type="evidence" value="ECO:0007669"/>
    <property type="project" value="TreeGrafter"/>
</dbReference>
<evidence type="ECO:0000256" key="6">
    <source>
        <dbReference type="ARBA" id="ARBA00022892"/>
    </source>
</evidence>
<dbReference type="Proteomes" id="UP001211907">
    <property type="component" value="Unassembled WGS sequence"/>
</dbReference>
<name>A0AAD5XAX0_9FUNG</name>
<evidence type="ECO:0000256" key="4">
    <source>
        <dbReference type="ARBA" id="ARBA00022448"/>
    </source>
</evidence>
<keyword evidence="4 11" id="KW-0813">Transport</keyword>
<evidence type="ECO:0000313" key="13">
    <source>
        <dbReference type="Proteomes" id="UP001211907"/>
    </source>
</evidence>
<evidence type="ECO:0000256" key="8">
    <source>
        <dbReference type="ARBA" id="ARBA00023034"/>
    </source>
</evidence>
<accession>A0AAD5XAX0</accession>
<dbReference type="InterPro" id="IPR006822">
    <property type="entry name" value="Coatomer_esu"/>
</dbReference>
<dbReference type="InterPro" id="IPR011990">
    <property type="entry name" value="TPR-like_helical_dom_sf"/>
</dbReference>
<keyword evidence="10 11" id="KW-0968">Cytoplasmic vesicle</keyword>
<keyword evidence="7 11" id="KW-0653">Protein transport</keyword>
<dbReference type="GO" id="GO:0000139">
    <property type="term" value="C:Golgi membrane"/>
    <property type="evidence" value="ECO:0007669"/>
    <property type="project" value="UniProtKB-SubCell"/>
</dbReference>
<evidence type="ECO:0000313" key="12">
    <source>
        <dbReference type="EMBL" id="KAJ3091173.1"/>
    </source>
</evidence>
<evidence type="ECO:0000256" key="9">
    <source>
        <dbReference type="ARBA" id="ARBA00023136"/>
    </source>
</evidence>
<dbReference type="GO" id="GO:0030126">
    <property type="term" value="C:COPI vesicle coat"/>
    <property type="evidence" value="ECO:0007669"/>
    <property type="project" value="TreeGrafter"/>
</dbReference>
<dbReference type="Gene3D" id="1.25.40.10">
    <property type="entry name" value="Tetratricopeptide repeat domain"/>
    <property type="match status" value="1"/>
</dbReference>
<dbReference type="AlphaFoldDB" id="A0AAD5XAX0"/>
<evidence type="ECO:0000256" key="3">
    <source>
        <dbReference type="ARBA" id="ARBA00008827"/>
    </source>
</evidence>
<keyword evidence="9 11" id="KW-0472">Membrane</keyword>
<dbReference type="GO" id="GO:0005198">
    <property type="term" value="F:structural molecule activity"/>
    <property type="evidence" value="ECO:0007669"/>
    <property type="project" value="UniProtKB-UniRule"/>
</dbReference>
<keyword evidence="5 11" id="KW-0963">Cytoplasm</keyword>
<keyword evidence="13" id="KW-1185">Reference proteome</keyword>
<dbReference type="PIRSF" id="PIRSF016478">
    <property type="entry name" value="Coatomer_esu"/>
    <property type="match status" value="1"/>
</dbReference>
<dbReference type="PANTHER" id="PTHR10805">
    <property type="entry name" value="COATOMER SUBUNIT EPSILON"/>
    <property type="match status" value="1"/>
</dbReference>
<proteinExistence type="inferred from homology"/>
<keyword evidence="6 11" id="KW-0931">ER-Golgi transport</keyword>
<dbReference type="EMBL" id="JADGJH010003406">
    <property type="protein sequence ID" value="KAJ3091173.1"/>
    <property type="molecule type" value="Genomic_DNA"/>
</dbReference>
<dbReference type="GO" id="GO:0006890">
    <property type="term" value="P:retrograde vesicle-mediated transport, Golgi to endoplasmic reticulum"/>
    <property type="evidence" value="ECO:0007669"/>
    <property type="project" value="UniProtKB-UniRule"/>
</dbReference>
<comment type="subcellular location">
    <subcellularLocation>
        <location evidence="2">Cytoplasmic vesicle</location>
        <location evidence="2">COPI-coated vesicle membrane</location>
        <topology evidence="2">Peripheral membrane protein</topology>
        <orientation evidence="2">Cytoplasmic side</orientation>
    </subcellularLocation>
    <subcellularLocation>
        <location evidence="1">Golgi apparatus membrane</location>
        <topology evidence="1">Peripheral membrane protein</topology>
        <orientation evidence="1">Cytoplasmic side</orientation>
    </subcellularLocation>
</comment>
<gene>
    <name evidence="12" type="ORF">HK100_007253</name>
</gene>
<comment type="similarity">
    <text evidence="3 11">Belongs to the COPE family.</text>
</comment>
<comment type="caution">
    <text evidence="12">The sequence shown here is derived from an EMBL/GenBank/DDBJ whole genome shotgun (WGS) entry which is preliminary data.</text>
</comment>
<evidence type="ECO:0000256" key="10">
    <source>
        <dbReference type="ARBA" id="ARBA00023329"/>
    </source>
</evidence>
<dbReference type="GO" id="GO:0006888">
    <property type="term" value="P:endoplasmic reticulum to Golgi vesicle-mediated transport"/>
    <property type="evidence" value="ECO:0007669"/>
    <property type="project" value="TreeGrafter"/>
</dbReference>
<sequence>MTDTDSATLHALSKQLAVGAYQAVVNEVTNPATRLHSETAARQRRVVLARAYLAQGRAKMAAETLAGGDEATHTHEARALALLAASALDTASASASSAGAAAVALDAADDGDVAVLAASTLLNAGRPLDALAVLAPFRHRSLDAAALFVQALLLINRPDIARQEIAALKAWADDASLAQLAEAWCALSDTDANRAQDAFYTFDELASAGAATAKLLISKAVAQILSSKFAEAEQLLAQALNWNNSDPEALINLIVCANATGKPADVTAGYIKQLKDAAPNHIYLQELQLKEDLFDRCAQKFSV</sequence>
<protein>
    <recommendedName>
        <fullName evidence="11">Coatomer subunit epsilon</fullName>
    </recommendedName>
</protein>
<evidence type="ECO:0000256" key="7">
    <source>
        <dbReference type="ARBA" id="ARBA00022927"/>
    </source>
</evidence>
<reference evidence="12" key="1">
    <citation type="submission" date="2020-05" db="EMBL/GenBank/DDBJ databases">
        <title>Phylogenomic resolution of chytrid fungi.</title>
        <authorList>
            <person name="Stajich J.E."/>
            <person name="Amses K."/>
            <person name="Simmons R."/>
            <person name="Seto K."/>
            <person name="Myers J."/>
            <person name="Bonds A."/>
            <person name="Quandt C.A."/>
            <person name="Barry K."/>
            <person name="Liu P."/>
            <person name="Grigoriev I."/>
            <person name="Longcore J.E."/>
            <person name="James T.Y."/>
        </authorList>
    </citation>
    <scope>NUCLEOTIDE SEQUENCE</scope>
    <source>
        <strain evidence="12">JEL0513</strain>
    </source>
</reference>
<evidence type="ECO:0000256" key="1">
    <source>
        <dbReference type="ARBA" id="ARBA00004255"/>
    </source>
</evidence>
<evidence type="ECO:0000256" key="2">
    <source>
        <dbReference type="ARBA" id="ARBA00004347"/>
    </source>
</evidence>
<evidence type="ECO:0000256" key="5">
    <source>
        <dbReference type="ARBA" id="ARBA00022490"/>
    </source>
</evidence>